<dbReference type="InterPro" id="IPR020846">
    <property type="entry name" value="MFS_dom"/>
</dbReference>
<feature type="transmembrane region" description="Helical" evidence="6">
    <location>
        <begin position="70"/>
        <end position="88"/>
    </location>
</feature>
<reference evidence="8" key="1">
    <citation type="submission" date="2022-12" db="EMBL/GenBank/DDBJ databases">
        <authorList>
            <person name="Bing R.G."/>
            <person name="Willard D.J."/>
            <person name="Manesh M.J.H."/>
            <person name="Laemthong T."/>
            <person name="Crosby J.R."/>
            <person name="Kelly R.M."/>
        </authorList>
    </citation>
    <scope>NUCLEOTIDE SEQUENCE</scope>
    <source>
        <strain evidence="8">DSM 8990</strain>
    </source>
</reference>
<dbReference type="PANTHER" id="PTHR11360:SF304">
    <property type="entry name" value="MFS DOMAIN-CONTAINING PROTEIN"/>
    <property type="match status" value="1"/>
</dbReference>
<dbReference type="InterPro" id="IPR011701">
    <property type="entry name" value="MFS"/>
</dbReference>
<comment type="subcellular location">
    <subcellularLocation>
        <location evidence="1">Cell membrane</location>
        <topology evidence="1">Multi-pass membrane protein</topology>
    </subcellularLocation>
</comment>
<evidence type="ECO:0000256" key="6">
    <source>
        <dbReference type="SAM" id="Phobius"/>
    </source>
</evidence>
<dbReference type="InterPro" id="IPR036259">
    <property type="entry name" value="MFS_trans_sf"/>
</dbReference>
<sequence>MDRNVYILLGVLMNICLGSVYSWSVFRKPLEEALDLSATQSGLPYMFFLVFYALLMPITGRYIDRYGPRVVAMVGGTLVGIGWLFAGFSDNLPMITIGYGVIAGSGVGIAYGVPIAVSTRWFEDKKGLAVGLTVLGFGMSPIVTAPIARRLITHFGPFVTFRVLGVIFFIVIILLALFFRFPNRKEKEPNEKISEEINGSIQNFTPSEMLKSSTFWYLWLCFVIGTFSGLMAIGISSPVAQEIVKLTPEMAALSVSIFAIFNGLGRPLFGFLTDKISPRYAALINFAVIFFSSLGMLFVKEGSKLLFIMAFCMLWLSLGGWLSIAPTATAKFFGLLHYSKNYGLLFTGYGVGAILGNLISGSVRDISGSYMFNFYITSILSIIGIIIAFYGLKQLRKS</sequence>
<keyword evidence="2" id="KW-0813">Transport</keyword>
<evidence type="ECO:0000256" key="3">
    <source>
        <dbReference type="ARBA" id="ARBA00022692"/>
    </source>
</evidence>
<dbReference type="InterPro" id="IPR050327">
    <property type="entry name" value="Proton-linked_MCT"/>
</dbReference>
<feature type="transmembrane region" description="Helical" evidence="6">
    <location>
        <begin position="281"/>
        <end position="299"/>
    </location>
</feature>
<dbReference type="Gene3D" id="1.20.1250.20">
    <property type="entry name" value="MFS general substrate transporter like domains"/>
    <property type="match status" value="2"/>
</dbReference>
<dbReference type="RefSeq" id="WP_268760751.1">
    <property type="nucleotide sequence ID" value="NZ_CP113865.1"/>
</dbReference>
<keyword evidence="4 6" id="KW-1133">Transmembrane helix</keyword>
<dbReference type="Proteomes" id="UP001164909">
    <property type="component" value="Chromosome"/>
</dbReference>
<keyword evidence="3 6" id="KW-0812">Transmembrane</keyword>
<dbReference type="EMBL" id="CP113865">
    <property type="protein sequence ID" value="WAM33066.1"/>
    <property type="molecule type" value="Genomic_DNA"/>
</dbReference>
<feature type="transmembrane region" description="Helical" evidence="6">
    <location>
        <begin position="43"/>
        <end position="63"/>
    </location>
</feature>
<feature type="transmembrane region" description="Helical" evidence="6">
    <location>
        <begin position="5"/>
        <end position="23"/>
    </location>
</feature>
<dbReference type="Pfam" id="PF07690">
    <property type="entry name" value="MFS_1"/>
    <property type="match status" value="1"/>
</dbReference>
<dbReference type="PANTHER" id="PTHR11360">
    <property type="entry name" value="MONOCARBOXYLATE TRANSPORTER"/>
    <property type="match status" value="1"/>
</dbReference>
<feature type="transmembrane region" description="Helical" evidence="6">
    <location>
        <begin position="342"/>
        <end position="360"/>
    </location>
</feature>
<evidence type="ECO:0000256" key="2">
    <source>
        <dbReference type="ARBA" id="ARBA00022448"/>
    </source>
</evidence>
<keyword evidence="9" id="KW-1185">Reference proteome</keyword>
<gene>
    <name evidence="8" type="ORF">OTK00_001530</name>
</gene>
<feature type="transmembrane region" description="Helical" evidence="6">
    <location>
        <begin position="94"/>
        <end position="116"/>
    </location>
</feature>
<evidence type="ECO:0000256" key="4">
    <source>
        <dbReference type="ARBA" id="ARBA00022989"/>
    </source>
</evidence>
<proteinExistence type="predicted"/>
<feature type="transmembrane region" description="Helical" evidence="6">
    <location>
        <begin position="128"/>
        <end position="147"/>
    </location>
</feature>
<feature type="transmembrane region" description="Helical" evidence="6">
    <location>
        <begin position="305"/>
        <end position="330"/>
    </location>
</feature>
<evidence type="ECO:0000259" key="7">
    <source>
        <dbReference type="PROSITE" id="PS50850"/>
    </source>
</evidence>
<feature type="transmembrane region" description="Helical" evidence="6">
    <location>
        <begin position="251"/>
        <end position="269"/>
    </location>
</feature>
<feature type="transmembrane region" description="Helical" evidence="6">
    <location>
        <begin position="372"/>
        <end position="392"/>
    </location>
</feature>
<dbReference type="CDD" id="cd17353">
    <property type="entry name" value="MFS_OFA_like"/>
    <property type="match status" value="1"/>
</dbReference>
<accession>A0ABY7BNG2</accession>
<evidence type="ECO:0000256" key="5">
    <source>
        <dbReference type="ARBA" id="ARBA00023136"/>
    </source>
</evidence>
<evidence type="ECO:0000313" key="8">
    <source>
        <dbReference type="EMBL" id="WAM33066.1"/>
    </source>
</evidence>
<name>A0ABY7BNG2_9FIRM</name>
<organism evidence="8 9">
    <name type="scientific">Caldicellulosiruptor morganii</name>
    <dbReference type="NCBI Taxonomy" id="1387555"/>
    <lineage>
        <taxon>Bacteria</taxon>
        <taxon>Bacillati</taxon>
        <taxon>Bacillota</taxon>
        <taxon>Bacillota incertae sedis</taxon>
        <taxon>Caldicellulosiruptorales</taxon>
        <taxon>Caldicellulosiruptoraceae</taxon>
        <taxon>Caldicellulosiruptor</taxon>
    </lineage>
</organism>
<dbReference type="PROSITE" id="PS50850">
    <property type="entry name" value="MFS"/>
    <property type="match status" value="1"/>
</dbReference>
<feature type="domain" description="Major facilitator superfamily (MFS) profile" evidence="7">
    <location>
        <begin position="1"/>
        <end position="396"/>
    </location>
</feature>
<feature type="transmembrane region" description="Helical" evidence="6">
    <location>
        <begin position="216"/>
        <end position="239"/>
    </location>
</feature>
<evidence type="ECO:0000313" key="9">
    <source>
        <dbReference type="Proteomes" id="UP001164909"/>
    </source>
</evidence>
<keyword evidence="5 6" id="KW-0472">Membrane</keyword>
<dbReference type="SUPFAM" id="SSF103473">
    <property type="entry name" value="MFS general substrate transporter"/>
    <property type="match status" value="1"/>
</dbReference>
<evidence type="ECO:0000256" key="1">
    <source>
        <dbReference type="ARBA" id="ARBA00004651"/>
    </source>
</evidence>
<protein>
    <submittedName>
        <fullName evidence="8">OFA family MFS transporter</fullName>
    </submittedName>
</protein>
<feature type="transmembrane region" description="Helical" evidence="6">
    <location>
        <begin position="159"/>
        <end position="179"/>
    </location>
</feature>